<proteinExistence type="predicted"/>
<organism evidence="7 8">
    <name type="scientific">Rugosimonospora africana</name>
    <dbReference type="NCBI Taxonomy" id="556532"/>
    <lineage>
        <taxon>Bacteria</taxon>
        <taxon>Bacillati</taxon>
        <taxon>Actinomycetota</taxon>
        <taxon>Actinomycetes</taxon>
        <taxon>Micromonosporales</taxon>
        <taxon>Micromonosporaceae</taxon>
        <taxon>Rugosimonospora</taxon>
    </lineage>
</organism>
<dbReference type="RefSeq" id="WP_203918237.1">
    <property type="nucleotide sequence ID" value="NZ_BONZ01000027.1"/>
</dbReference>
<keyword evidence="4 6" id="KW-1133">Transmembrane helix</keyword>
<name>A0A8J3VPY1_9ACTN</name>
<feature type="transmembrane region" description="Helical" evidence="6">
    <location>
        <begin position="173"/>
        <end position="193"/>
    </location>
</feature>
<evidence type="ECO:0000256" key="6">
    <source>
        <dbReference type="SAM" id="Phobius"/>
    </source>
</evidence>
<dbReference type="GO" id="GO:0005886">
    <property type="term" value="C:plasma membrane"/>
    <property type="evidence" value="ECO:0007669"/>
    <property type="project" value="UniProtKB-SubCell"/>
</dbReference>
<evidence type="ECO:0000256" key="4">
    <source>
        <dbReference type="ARBA" id="ARBA00022989"/>
    </source>
</evidence>
<keyword evidence="3 6" id="KW-0812">Transmembrane</keyword>
<evidence type="ECO:0000256" key="1">
    <source>
        <dbReference type="ARBA" id="ARBA00004651"/>
    </source>
</evidence>
<protein>
    <submittedName>
        <fullName evidence="7">Branched-chain amino acid ABC transporter permease</fullName>
    </submittedName>
</protein>
<evidence type="ECO:0000256" key="3">
    <source>
        <dbReference type="ARBA" id="ARBA00022692"/>
    </source>
</evidence>
<dbReference type="Pfam" id="PF02653">
    <property type="entry name" value="BPD_transp_2"/>
    <property type="match status" value="1"/>
</dbReference>
<dbReference type="PANTHER" id="PTHR30482:SF17">
    <property type="entry name" value="ABC TRANSPORTER ATP-BINDING PROTEIN"/>
    <property type="match status" value="1"/>
</dbReference>
<dbReference type="InterPro" id="IPR043428">
    <property type="entry name" value="LivM-like"/>
</dbReference>
<reference evidence="7" key="1">
    <citation type="submission" date="2021-01" db="EMBL/GenBank/DDBJ databases">
        <title>Whole genome shotgun sequence of Rugosimonospora africana NBRC 104875.</title>
        <authorList>
            <person name="Komaki H."/>
            <person name="Tamura T."/>
        </authorList>
    </citation>
    <scope>NUCLEOTIDE SEQUENCE</scope>
    <source>
        <strain evidence="7">NBRC 104875</strain>
    </source>
</reference>
<keyword evidence="2" id="KW-1003">Cell membrane</keyword>
<feature type="transmembrane region" description="Helical" evidence="6">
    <location>
        <begin position="102"/>
        <end position="123"/>
    </location>
</feature>
<accession>A0A8J3VPY1</accession>
<dbReference type="CDD" id="cd06581">
    <property type="entry name" value="TM_PBP1_LivM_like"/>
    <property type="match status" value="1"/>
</dbReference>
<feature type="transmembrane region" description="Helical" evidence="6">
    <location>
        <begin position="257"/>
        <end position="286"/>
    </location>
</feature>
<dbReference type="Proteomes" id="UP000642748">
    <property type="component" value="Unassembled WGS sequence"/>
</dbReference>
<sequence>MAIGDALLARARDIPVRRAGRSTRWTTVGLGLVVVVLAYLPYVAYTTVTDRLVDFLMLLTMATMWNLLAGYAGLVSVGQQAYVGLGAYAVLQLSDWGVQPYLGVLLAAAVCTVIALPTSLLAFRLRGDYFAVGTWVIAEVYRLLIVRDGDLGGGSGRSLTTLSGLDHTLREALTYWVALAVAVLALLGCYLLLRSRLGLALTSVRDNETAARSAGVDVRRAKRVVYLVSAAGCGSAGGVLLVSSLNVHPDTAFSVQWSAYMIFIAVIGGIGYLEGAIVGSIVFFAVQEIFANYGSWYLILLGALAVIGAVWLPRGLWGELRARTGAQLFPLRYRVDTPVTAATPVPVER</sequence>
<evidence type="ECO:0000313" key="8">
    <source>
        <dbReference type="Proteomes" id="UP000642748"/>
    </source>
</evidence>
<feature type="transmembrane region" description="Helical" evidence="6">
    <location>
        <begin position="293"/>
        <end position="312"/>
    </location>
</feature>
<dbReference type="PANTHER" id="PTHR30482">
    <property type="entry name" value="HIGH-AFFINITY BRANCHED-CHAIN AMINO ACID TRANSPORT SYSTEM PERMEASE"/>
    <property type="match status" value="1"/>
</dbReference>
<dbReference type="AlphaFoldDB" id="A0A8J3VPY1"/>
<comment type="caution">
    <text evidence="7">The sequence shown here is derived from an EMBL/GenBank/DDBJ whole genome shotgun (WGS) entry which is preliminary data.</text>
</comment>
<keyword evidence="8" id="KW-1185">Reference proteome</keyword>
<gene>
    <name evidence="7" type="ORF">Raf01_27460</name>
</gene>
<feature type="transmembrane region" description="Helical" evidence="6">
    <location>
        <begin position="25"/>
        <end position="45"/>
    </location>
</feature>
<evidence type="ECO:0000313" key="7">
    <source>
        <dbReference type="EMBL" id="GIH14574.1"/>
    </source>
</evidence>
<evidence type="ECO:0000256" key="5">
    <source>
        <dbReference type="ARBA" id="ARBA00023136"/>
    </source>
</evidence>
<dbReference type="GO" id="GO:0015658">
    <property type="term" value="F:branched-chain amino acid transmembrane transporter activity"/>
    <property type="evidence" value="ECO:0007669"/>
    <property type="project" value="InterPro"/>
</dbReference>
<evidence type="ECO:0000256" key="2">
    <source>
        <dbReference type="ARBA" id="ARBA00022475"/>
    </source>
</evidence>
<dbReference type="InterPro" id="IPR001851">
    <property type="entry name" value="ABC_transp_permease"/>
</dbReference>
<dbReference type="EMBL" id="BONZ01000027">
    <property type="protein sequence ID" value="GIH14574.1"/>
    <property type="molecule type" value="Genomic_DNA"/>
</dbReference>
<keyword evidence="5 6" id="KW-0472">Membrane</keyword>
<comment type="subcellular location">
    <subcellularLocation>
        <location evidence="1">Cell membrane</location>
        <topology evidence="1">Multi-pass membrane protein</topology>
    </subcellularLocation>
</comment>
<feature type="transmembrane region" description="Helical" evidence="6">
    <location>
        <begin position="65"/>
        <end position="90"/>
    </location>
</feature>
<feature type="transmembrane region" description="Helical" evidence="6">
    <location>
        <begin position="224"/>
        <end position="245"/>
    </location>
</feature>